<dbReference type="EMBL" id="KZ679129">
    <property type="protein sequence ID" value="PTB78277.1"/>
    <property type="molecule type" value="Genomic_DNA"/>
</dbReference>
<evidence type="ECO:0000313" key="1">
    <source>
        <dbReference type="EMBL" id="PTB78277.1"/>
    </source>
</evidence>
<keyword evidence="2" id="KW-1185">Reference proteome</keyword>
<organism evidence="1 2">
    <name type="scientific">Trichoderma longibrachiatum ATCC 18648</name>
    <dbReference type="NCBI Taxonomy" id="983965"/>
    <lineage>
        <taxon>Eukaryota</taxon>
        <taxon>Fungi</taxon>
        <taxon>Dikarya</taxon>
        <taxon>Ascomycota</taxon>
        <taxon>Pezizomycotina</taxon>
        <taxon>Sordariomycetes</taxon>
        <taxon>Hypocreomycetidae</taxon>
        <taxon>Hypocreales</taxon>
        <taxon>Hypocreaceae</taxon>
        <taxon>Trichoderma</taxon>
    </lineage>
</organism>
<dbReference type="Proteomes" id="UP000240760">
    <property type="component" value="Unassembled WGS sequence"/>
</dbReference>
<dbReference type="AlphaFoldDB" id="A0A2T4C9M0"/>
<protein>
    <submittedName>
        <fullName evidence="1">Uncharacterized protein</fullName>
    </submittedName>
</protein>
<sequence>MDMSRMFQITAWLPYAHMMVVRPVHTYILYSHFCELKAGTKNQVAERPQIHHHRFLHLAIVHPSSHSCFRAPCSILATSSAFVFSRLPCRRCTGVCLPCLGFAQMNWRHQFETLRLWSGVTSCATTSLFAINPCVAISIVLRSCIVQRATRTGVILPPPRLQ</sequence>
<evidence type="ECO:0000313" key="2">
    <source>
        <dbReference type="Proteomes" id="UP000240760"/>
    </source>
</evidence>
<accession>A0A2T4C9M0</accession>
<name>A0A2T4C9M0_TRILO</name>
<reference evidence="1 2" key="1">
    <citation type="submission" date="2016-07" db="EMBL/GenBank/DDBJ databases">
        <title>Multiple horizontal gene transfer events from other fungi enriched the ability of initially mycotrophic Trichoderma (Ascomycota) to feed on dead plant biomass.</title>
        <authorList>
            <consortium name="DOE Joint Genome Institute"/>
            <person name="Aerts A."/>
            <person name="Atanasova L."/>
            <person name="Chenthamara K."/>
            <person name="Zhang J."/>
            <person name="Grujic M."/>
            <person name="Henrissat B."/>
            <person name="Kuo A."/>
            <person name="Salamov A."/>
            <person name="Lipzen A."/>
            <person name="Labutti K."/>
            <person name="Barry K."/>
            <person name="Miao Y."/>
            <person name="Rahimi M.J."/>
            <person name="Shen Q."/>
            <person name="Grigoriev I.V."/>
            <person name="Kubicek C.P."/>
            <person name="Druzhinina I.S."/>
        </authorList>
    </citation>
    <scope>NUCLEOTIDE SEQUENCE [LARGE SCALE GENOMIC DNA]</scope>
    <source>
        <strain evidence="1 2">ATCC 18648</strain>
    </source>
</reference>
<gene>
    <name evidence="1" type="ORF">M440DRAFT_257639</name>
</gene>
<proteinExistence type="predicted"/>